<keyword evidence="9" id="KW-1185">Reference proteome</keyword>
<reference evidence="8 9" key="1">
    <citation type="submission" date="2024-02" db="EMBL/GenBank/DDBJ databases">
        <authorList>
            <person name="Daric V."/>
            <person name="Darras S."/>
        </authorList>
    </citation>
    <scope>NUCLEOTIDE SEQUENCE [LARGE SCALE GENOMIC DNA]</scope>
</reference>
<gene>
    <name evidence="8" type="ORF">CVLEPA_LOCUS18585</name>
</gene>
<dbReference type="PROSITE" id="PS50923">
    <property type="entry name" value="SUSHI"/>
    <property type="match status" value="2"/>
</dbReference>
<feature type="signal peptide" evidence="6">
    <location>
        <begin position="1"/>
        <end position="20"/>
    </location>
</feature>
<dbReference type="PANTHER" id="PTHR19325:SF574">
    <property type="entry name" value="SUSHI, VON WILLEBRAND FACTOR TYPE A, EGF AND PENTRAXIN DOMAIN-CONTAINING PROTEIN 1"/>
    <property type="match status" value="1"/>
</dbReference>
<sequence>MSFFWRRDLFVCVWFTLTQAQDCKFPPPVKNANIFPTSTKDGAQADYFCDPGFYTFDLTSIICFQGEWRNSILRSQTWLIVPLSEVEGKLFLPTCTKPIAGEVHTQNKWFYNIVIESYLKSKSCKLKSTSIRSGCGNPPLLTNGAHVAENPPNFKHVLGAKITYVCVDGFYLNAPEGAENICLGGNRWSLNQTASESFPICEPVCKHPPKARNATVRVFPTTEQSIAQYVCDEGLSTNDITTFTCSRDGIIASWNITQVPECNVSETGCGNPPFIKHGYAEQSPPFNEGDVVTYRCFHGYELIVVDSSQIICRGSWITASGSRKFPYCRPGMKTYINLRAKCEIHGINGDITSIHTSVQILGFYTTYATGVINV</sequence>
<keyword evidence="3 5" id="KW-1015">Disulfide bond</keyword>
<feature type="domain" description="Sushi" evidence="7">
    <location>
        <begin position="267"/>
        <end position="330"/>
    </location>
</feature>
<name>A0ABP0G7N9_CLALP</name>
<dbReference type="EMBL" id="CAWYQH010000102">
    <property type="protein sequence ID" value="CAK8686654.1"/>
    <property type="molecule type" value="Genomic_DNA"/>
</dbReference>
<evidence type="ECO:0000313" key="8">
    <source>
        <dbReference type="EMBL" id="CAK8686654.1"/>
    </source>
</evidence>
<feature type="domain" description="Sushi" evidence="7">
    <location>
        <begin position="133"/>
        <end position="203"/>
    </location>
</feature>
<evidence type="ECO:0000259" key="7">
    <source>
        <dbReference type="PROSITE" id="PS50923"/>
    </source>
</evidence>
<evidence type="ECO:0000256" key="2">
    <source>
        <dbReference type="ARBA" id="ARBA00022737"/>
    </source>
</evidence>
<evidence type="ECO:0000256" key="3">
    <source>
        <dbReference type="ARBA" id="ARBA00023157"/>
    </source>
</evidence>
<evidence type="ECO:0000256" key="4">
    <source>
        <dbReference type="ARBA" id="ARBA00023180"/>
    </source>
</evidence>
<dbReference type="SUPFAM" id="SSF57535">
    <property type="entry name" value="Complement control module/SCR domain"/>
    <property type="match status" value="4"/>
</dbReference>
<organism evidence="8 9">
    <name type="scientific">Clavelina lepadiformis</name>
    <name type="common">Light-bulb sea squirt</name>
    <name type="synonym">Ascidia lepadiformis</name>
    <dbReference type="NCBI Taxonomy" id="159417"/>
    <lineage>
        <taxon>Eukaryota</taxon>
        <taxon>Metazoa</taxon>
        <taxon>Chordata</taxon>
        <taxon>Tunicata</taxon>
        <taxon>Ascidiacea</taxon>
        <taxon>Aplousobranchia</taxon>
        <taxon>Clavelinidae</taxon>
        <taxon>Clavelina</taxon>
    </lineage>
</organism>
<comment type="caution">
    <text evidence="5">Lacks conserved residue(s) required for the propagation of feature annotation.</text>
</comment>
<dbReference type="InterPro" id="IPR035976">
    <property type="entry name" value="Sushi/SCR/CCP_sf"/>
</dbReference>
<accession>A0ABP0G7N9</accession>
<dbReference type="CDD" id="cd00033">
    <property type="entry name" value="CCP"/>
    <property type="match status" value="3"/>
</dbReference>
<keyword evidence="6" id="KW-0732">Signal</keyword>
<dbReference type="Pfam" id="PF00084">
    <property type="entry name" value="Sushi"/>
    <property type="match status" value="3"/>
</dbReference>
<comment type="caution">
    <text evidence="8">The sequence shown here is derived from an EMBL/GenBank/DDBJ whole genome shotgun (WGS) entry which is preliminary data.</text>
</comment>
<keyword evidence="2" id="KW-0677">Repeat</keyword>
<dbReference type="SMART" id="SM00032">
    <property type="entry name" value="CCP"/>
    <property type="match status" value="4"/>
</dbReference>
<feature type="chain" id="PRO_5045980827" description="Sushi domain-containing protein" evidence="6">
    <location>
        <begin position="21"/>
        <end position="374"/>
    </location>
</feature>
<evidence type="ECO:0000256" key="1">
    <source>
        <dbReference type="ARBA" id="ARBA00022659"/>
    </source>
</evidence>
<dbReference type="InterPro" id="IPR000436">
    <property type="entry name" value="Sushi_SCR_CCP_dom"/>
</dbReference>
<dbReference type="Proteomes" id="UP001642483">
    <property type="component" value="Unassembled WGS sequence"/>
</dbReference>
<keyword evidence="1 5" id="KW-0768">Sushi</keyword>
<evidence type="ECO:0000313" key="9">
    <source>
        <dbReference type="Proteomes" id="UP001642483"/>
    </source>
</evidence>
<feature type="disulfide bond" evidence="5">
    <location>
        <begin position="269"/>
        <end position="312"/>
    </location>
</feature>
<protein>
    <recommendedName>
        <fullName evidence="7">Sushi domain-containing protein</fullName>
    </recommendedName>
</protein>
<evidence type="ECO:0000256" key="6">
    <source>
        <dbReference type="SAM" id="SignalP"/>
    </source>
</evidence>
<evidence type="ECO:0000256" key="5">
    <source>
        <dbReference type="PROSITE-ProRule" id="PRU00302"/>
    </source>
</evidence>
<dbReference type="PANTHER" id="PTHR19325">
    <property type="entry name" value="COMPLEMENT COMPONENT-RELATED SUSHI DOMAIN-CONTAINING"/>
    <property type="match status" value="1"/>
</dbReference>
<dbReference type="Gene3D" id="2.10.70.10">
    <property type="entry name" value="Complement Module, domain 1"/>
    <property type="match status" value="4"/>
</dbReference>
<dbReference type="InterPro" id="IPR050350">
    <property type="entry name" value="Compl-Cell_Adhes-Reg"/>
</dbReference>
<keyword evidence="4" id="KW-0325">Glycoprotein</keyword>
<proteinExistence type="predicted"/>